<keyword evidence="4" id="KW-0472">Membrane</keyword>
<evidence type="ECO:0000256" key="4">
    <source>
        <dbReference type="SAM" id="Phobius"/>
    </source>
</evidence>
<keyword evidence="4" id="KW-1133">Transmembrane helix</keyword>
<name>A0ABT4VM68_9HYPH</name>
<organism evidence="6 7">
    <name type="scientific">Hoeflea poritis</name>
    <dbReference type="NCBI Taxonomy" id="2993659"/>
    <lineage>
        <taxon>Bacteria</taxon>
        <taxon>Pseudomonadati</taxon>
        <taxon>Pseudomonadota</taxon>
        <taxon>Alphaproteobacteria</taxon>
        <taxon>Hyphomicrobiales</taxon>
        <taxon>Rhizobiaceae</taxon>
        <taxon>Hoeflea</taxon>
    </lineage>
</organism>
<dbReference type="InterPro" id="IPR002123">
    <property type="entry name" value="Plipid/glycerol_acylTrfase"/>
</dbReference>
<dbReference type="EMBL" id="JAPJZH010000005">
    <property type="protein sequence ID" value="MDA4845803.1"/>
    <property type="molecule type" value="Genomic_DNA"/>
</dbReference>
<dbReference type="SMART" id="SM00563">
    <property type="entry name" value="PlsC"/>
    <property type="match status" value="1"/>
</dbReference>
<gene>
    <name evidence="6" type="ORF">OOZ53_10615</name>
</gene>
<dbReference type="SUPFAM" id="SSF69593">
    <property type="entry name" value="Glycerol-3-phosphate (1)-acyltransferase"/>
    <property type="match status" value="1"/>
</dbReference>
<comment type="pathway">
    <text evidence="1">Lipid metabolism.</text>
</comment>
<evidence type="ECO:0000256" key="1">
    <source>
        <dbReference type="ARBA" id="ARBA00005189"/>
    </source>
</evidence>
<keyword evidence="4" id="KW-0812">Transmembrane</keyword>
<evidence type="ECO:0000313" key="6">
    <source>
        <dbReference type="EMBL" id="MDA4845803.1"/>
    </source>
</evidence>
<dbReference type="Proteomes" id="UP001148313">
    <property type="component" value="Unassembled WGS sequence"/>
</dbReference>
<comment type="caution">
    <text evidence="6">The sequence shown here is derived from an EMBL/GenBank/DDBJ whole genome shotgun (WGS) entry which is preliminary data.</text>
</comment>
<dbReference type="RefSeq" id="WP_271089485.1">
    <property type="nucleotide sequence ID" value="NZ_JAPJZH010000005.1"/>
</dbReference>
<keyword evidence="3 6" id="KW-0012">Acyltransferase</keyword>
<evidence type="ECO:0000313" key="7">
    <source>
        <dbReference type="Proteomes" id="UP001148313"/>
    </source>
</evidence>
<accession>A0ABT4VM68</accession>
<dbReference type="PANTHER" id="PTHR10434">
    <property type="entry name" value="1-ACYL-SN-GLYCEROL-3-PHOSPHATE ACYLTRANSFERASE"/>
    <property type="match status" value="1"/>
</dbReference>
<dbReference type="GO" id="GO:0016746">
    <property type="term" value="F:acyltransferase activity"/>
    <property type="evidence" value="ECO:0007669"/>
    <property type="project" value="UniProtKB-KW"/>
</dbReference>
<proteinExistence type="predicted"/>
<evidence type="ECO:0000259" key="5">
    <source>
        <dbReference type="SMART" id="SM00563"/>
    </source>
</evidence>
<evidence type="ECO:0000256" key="2">
    <source>
        <dbReference type="ARBA" id="ARBA00022679"/>
    </source>
</evidence>
<feature type="transmembrane region" description="Helical" evidence="4">
    <location>
        <begin position="12"/>
        <end position="31"/>
    </location>
</feature>
<protein>
    <submittedName>
        <fullName evidence="6">1-acyl-sn-glycerol-3-phosphate acyltransferase</fullName>
    </submittedName>
</protein>
<dbReference type="Pfam" id="PF01553">
    <property type="entry name" value="Acyltransferase"/>
    <property type="match status" value="1"/>
</dbReference>
<feature type="domain" description="Phospholipid/glycerol acyltransferase" evidence="5">
    <location>
        <begin position="72"/>
        <end position="186"/>
    </location>
</feature>
<dbReference type="CDD" id="cd07989">
    <property type="entry name" value="LPLAT_AGPAT-like"/>
    <property type="match status" value="1"/>
</dbReference>
<reference evidence="6" key="1">
    <citation type="submission" date="2022-11" db="EMBL/GenBank/DDBJ databases">
        <title>Hoeflea poritis sp. nov., isolated from scleractinian coral Porites lutea.</title>
        <authorList>
            <person name="Zhang G."/>
            <person name="Wei Q."/>
            <person name="Cai L."/>
        </authorList>
    </citation>
    <scope>NUCLEOTIDE SEQUENCE</scope>
    <source>
        <strain evidence="6">E7-10</strain>
    </source>
</reference>
<keyword evidence="7" id="KW-1185">Reference proteome</keyword>
<keyword evidence="2" id="KW-0808">Transferase</keyword>
<evidence type="ECO:0000256" key="3">
    <source>
        <dbReference type="ARBA" id="ARBA00023315"/>
    </source>
</evidence>
<sequence>MIYLRSALFNLAFYLSLIIQMIIFSIPYFLMPRKAAWIIPKFWVRTNHWLLAAIVGTTHTVEGLENIPEGGYIIAPKHQSFWDAYGLLPYLDDPFYILKRELTWIPLFGWYVSKMRMVPINRGSREKVMPAVLEQTKRQMDDGRQLIIYPEGTRRPVGAEPAYRYGIARLYADLNVPVMPVAVIAGLFWPRRKFLRYPGNIRVRFLEPIEPGLPPEEFMERLISATETAVDELLIDAVRQNPGLPLPEQARRRYEGLTAKKAVTAEAGP</sequence>
<dbReference type="PANTHER" id="PTHR10434:SF40">
    <property type="entry name" value="1-ACYL-SN-GLYCEROL-3-PHOSPHATE ACYLTRANSFERASE"/>
    <property type="match status" value="1"/>
</dbReference>